<organism evidence="1 2">
    <name type="scientific">Candidatus Terrybacteria bacterium RIFCSPHIGHO2_02_41_19</name>
    <dbReference type="NCBI Taxonomy" id="1802364"/>
    <lineage>
        <taxon>Bacteria</taxon>
        <taxon>Candidatus Terryibacteriota</taxon>
    </lineage>
</organism>
<evidence type="ECO:0000313" key="1">
    <source>
        <dbReference type="EMBL" id="OHA50743.1"/>
    </source>
</evidence>
<sequence>MNSKQQWEKEYDAEGVMDCPHCGADRPDHHCGNCYADIDKETCWKLGGFCSEKCLKYIREELPRQRKEKIDAGIKCKCDEPTCAKCLSVNCEDKNCPTHASENKRAWRKRWEFTNKKPFPHPENY</sequence>
<dbReference type="Proteomes" id="UP000178646">
    <property type="component" value="Unassembled WGS sequence"/>
</dbReference>
<protein>
    <submittedName>
        <fullName evidence="1">Uncharacterized protein</fullName>
    </submittedName>
</protein>
<accession>A0A1G2PR12</accession>
<gene>
    <name evidence="1" type="ORF">A2W59_00880</name>
</gene>
<proteinExistence type="predicted"/>
<dbReference type="AlphaFoldDB" id="A0A1G2PR12"/>
<comment type="caution">
    <text evidence="1">The sequence shown here is derived from an EMBL/GenBank/DDBJ whole genome shotgun (WGS) entry which is preliminary data.</text>
</comment>
<reference evidence="1 2" key="1">
    <citation type="journal article" date="2016" name="Nat. Commun.">
        <title>Thousands of microbial genomes shed light on interconnected biogeochemical processes in an aquifer system.</title>
        <authorList>
            <person name="Anantharaman K."/>
            <person name="Brown C.T."/>
            <person name="Hug L.A."/>
            <person name="Sharon I."/>
            <person name="Castelle C.J."/>
            <person name="Probst A.J."/>
            <person name="Thomas B.C."/>
            <person name="Singh A."/>
            <person name="Wilkins M.J."/>
            <person name="Karaoz U."/>
            <person name="Brodie E.L."/>
            <person name="Williams K.H."/>
            <person name="Hubbard S.S."/>
            <person name="Banfield J.F."/>
        </authorList>
    </citation>
    <scope>NUCLEOTIDE SEQUENCE [LARGE SCALE GENOMIC DNA]</scope>
</reference>
<evidence type="ECO:0000313" key="2">
    <source>
        <dbReference type="Proteomes" id="UP000178646"/>
    </source>
</evidence>
<name>A0A1G2PR12_9BACT</name>
<dbReference type="EMBL" id="MHSU01000010">
    <property type="protein sequence ID" value="OHA50743.1"/>
    <property type="molecule type" value="Genomic_DNA"/>
</dbReference>